<gene>
    <name evidence="6" type="primary">bamD</name>
    <name evidence="9" type="ORF">C8D97_11548</name>
</gene>
<keyword evidence="3 6" id="KW-0564">Palmitate</keyword>
<protein>
    <recommendedName>
        <fullName evidence="6">Outer membrane protein assembly factor BamD</fullName>
    </recommendedName>
</protein>
<comment type="function">
    <text evidence="6">Part of the outer membrane protein assembly complex, which is involved in assembly and insertion of beta-barrel proteins into the outer membrane.</text>
</comment>
<dbReference type="PANTHER" id="PTHR37423:SF1">
    <property type="entry name" value="OUTER MEMBRANE PROTEIN ASSEMBLY FACTOR BAMD"/>
    <property type="match status" value="1"/>
</dbReference>
<dbReference type="SUPFAM" id="SSF48452">
    <property type="entry name" value="TPR-like"/>
    <property type="match status" value="1"/>
</dbReference>
<evidence type="ECO:0000256" key="4">
    <source>
        <dbReference type="ARBA" id="ARBA00023237"/>
    </source>
</evidence>
<dbReference type="AlphaFoldDB" id="A0A316FC19"/>
<dbReference type="CDD" id="cd15830">
    <property type="entry name" value="BamD"/>
    <property type="match status" value="1"/>
</dbReference>
<keyword evidence="10" id="KW-1185">Reference proteome</keyword>
<sequence>MKKFRVLFCVLLSGLLISCASTSTDDVEVPLADDAFKLYEKSQTSMKAGNYQSAIQHLEQLDSLYPFGPYSHQAQTSLIYAYYMARDSASAISAAERFIRQNPNHDNVDYAYYMKGLTNFTAEVGFFKELLSADLSQRDASTARQAFSDFAELLRKYPNSSYAKDAQKRMIFLRNRLASYELHVARYYMERSAYIAAANRAQYIVENYPKTTAIPDALVVMATAYDLLNLSELSEKAKNVLKLNYPEYAAKL</sequence>
<feature type="domain" description="Outer membrane lipoprotein BamD-like" evidence="8">
    <location>
        <begin position="34"/>
        <end position="238"/>
    </location>
</feature>
<dbReference type="HAMAP" id="MF_00922">
    <property type="entry name" value="OM_assembly_BamD"/>
    <property type="match status" value="1"/>
</dbReference>
<evidence type="ECO:0000313" key="9">
    <source>
        <dbReference type="EMBL" id="PWK44446.1"/>
    </source>
</evidence>
<keyword evidence="4 6" id="KW-0998">Cell outer membrane</keyword>
<keyword evidence="2 6" id="KW-0472">Membrane</keyword>
<dbReference type="EMBL" id="QGGU01000015">
    <property type="protein sequence ID" value="PWK44446.1"/>
    <property type="molecule type" value="Genomic_DNA"/>
</dbReference>
<dbReference type="InterPro" id="IPR039565">
    <property type="entry name" value="BamD-like"/>
</dbReference>
<dbReference type="Proteomes" id="UP000245790">
    <property type="component" value="Unassembled WGS sequence"/>
</dbReference>
<evidence type="ECO:0000256" key="5">
    <source>
        <dbReference type="ARBA" id="ARBA00023288"/>
    </source>
</evidence>
<dbReference type="Pfam" id="PF13525">
    <property type="entry name" value="YfiO"/>
    <property type="match status" value="1"/>
</dbReference>
<evidence type="ECO:0000256" key="1">
    <source>
        <dbReference type="ARBA" id="ARBA00022729"/>
    </source>
</evidence>
<dbReference type="RefSeq" id="WP_109765007.1">
    <property type="nucleotide sequence ID" value="NZ_QGGU01000015.1"/>
</dbReference>
<accession>A0A316FC19</accession>
<evidence type="ECO:0000256" key="7">
    <source>
        <dbReference type="SAM" id="SignalP"/>
    </source>
</evidence>
<dbReference type="PANTHER" id="PTHR37423">
    <property type="entry name" value="SOLUBLE LYTIC MUREIN TRANSGLYCOSYLASE-RELATED"/>
    <property type="match status" value="1"/>
</dbReference>
<evidence type="ECO:0000259" key="8">
    <source>
        <dbReference type="Pfam" id="PF13525"/>
    </source>
</evidence>
<comment type="subcellular location">
    <subcellularLocation>
        <location evidence="6">Cell outer membrane</location>
        <topology evidence="6">Lipid-anchor</topology>
    </subcellularLocation>
</comment>
<feature type="chain" id="PRO_5016471529" description="Outer membrane protein assembly factor BamD" evidence="7">
    <location>
        <begin position="23"/>
        <end position="252"/>
    </location>
</feature>
<dbReference type="PROSITE" id="PS51257">
    <property type="entry name" value="PROKAR_LIPOPROTEIN"/>
    <property type="match status" value="1"/>
</dbReference>
<keyword evidence="1 6" id="KW-0732">Signal</keyword>
<name>A0A316FC19_9GAMM</name>
<organism evidence="9 10">
    <name type="scientific">Pleionea mediterranea</name>
    <dbReference type="NCBI Taxonomy" id="523701"/>
    <lineage>
        <taxon>Bacteria</taxon>
        <taxon>Pseudomonadati</taxon>
        <taxon>Pseudomonadota</taxon>
        <taxon>Gammaproteobacteria</taxon>
        <taxon>Oceanospirillales</taxon>
        <taxon>Pleioneaceae</taxon>
        <taxon>Pleionea</taxon>
    </lineage>
</organism>
<comment type="similarity">
    <text evidence="6">Belongs to the BamD family.</text>
</comment>
<comment type="subunit">
    <text evidence="6">Part of the Bam complex.</text>
</comment>
<dbReference type="Gene3D" id="1.25.40.10">
    <property type="entry name" value="Tetratricopeptide repeat domain"/>
    <property type="match status" value="1"/>
</dbReference>
<evidence type="ECO:0000256" key="2">
    <source>
        <dbReference type="ARBA" id="ARBA00023136"/>
    </source>
</evidence>
<reference evidence="9 10" key="1">
    <citation type="submission" date="2018-05" db="EMBL/GenBank/DDBJ databases">
        <title>Genomic Encyclopedia of Type Strains, Phase IV (KMG-IV): sequencing the most valuable type-strain genomes for metagenomic binning, comparative biology and taxonomic classification.</title>
        <authorList>
            <person name="Goeker M."/>
        </authorList>
    </citation>
    <scope>NUCLEOTIDE SEQUENCE [LARGE SCALE GENOMIC DNA]</scope>
    <source>
        <strain evidence="9 10">DSM 25350</strain>
    </source>
</reference>
<dbReference type="GO" id="GO:0043165">
    <property type="term" value="P:Gram-negative-bacterium-type cell outer membrane assembly"/>
    <property type="evidence" value="ECO:0007669"/>
    <property type="project" value="UniProtKB-UniRule"/>
</dbReference>
<evidence type="ECO:0000313" key="10">
    <source>
        <dbReference type="Proteomes" id="UP000245790"/>
    </source>
</evidence>
<feature type="signal peptide" evidence="7">
    <location>
        <begin position="1"/>
        <end position="22"/>
    </location>
</feature>
<dbReference type="OrthoDB" id="9779191at2"/>
<evidence type="ECO:0000256" key="6">
    <source>
        <dbReference type="HAMAP-Rule" id="MF_00922"/>
    </source>
</evidence>
<dbReference type="NCBIfam" id="TIGR03302">
    <property type="entry name" value="OM_YfiO"/>
    <property type="match status" value="1"/>
</dbReference>
<dbReference type="GO" id="GO:1990063">
    <property type="term" value="C:Bam protein complex"/>
    <property type="evidence" value="ECO:0007669"/>
    <property type="project" value="TreeGrafter"/>
</dbReference>
<proteinExistence type="inferred from homology"/>
<dbReference type="InterPro" id="IPR011990">
    <property type="entry name" value="TPR-like_helical_dom_sf"/>
</dbReference>
<dbReference type="GO" id="GO:0051205">
    <property type="term" value="P:protein insertion into membrane"/>
    <property type="evidence" value="ECO:0007669"/>
    <property type="project" value="UniProtKB-UniRule"/>
</dbReference>
<keyword evidence="5 6" id="KW-0449">Lipoprotein</keyword>
<comment type="caution">
    <text evidence="9">The sequence shown here is derived from an EMBL/GenBank/DDBJ whole genome shotgun (WGS) entry which is preliminary data.</text>
</comment>
<evidence type="ECO:0000256" key="3">
    <source>
        <dbReference type="ARBA" id="ARBA00023139"/>
    </source>
</evidence>
<dbReference type="InterPro" id="IPR017689">
    <property type="entry name" value="BamD"/>
</dbReference>